<sequence>MEGCAKSRYCCVRARHRPCL</sequence>
<protein>
    <submittedName>
        <fullName evidence="1">Uncharacterized protein</fullName>
    </submittedName>
</protein>
<evidence type="ECO:0000313" key="2">
    <source>
        <dbReference type="Proteomes" id="UP000075884"/>
    </source>
</evidence>
<organism evidence="1 2">
    <name type="scientific">Anopheles dirus</name>
    <dbReference type="NCBI Taxonomy" id="7168"/>
    <lineage>
        <taxon>Eukaryota</taxon>
        <taxon>Metazoa</taxon>
        <taxon>Ecdysozoa</taxon>
        <taxon>Arthropoda</taxon>
        <taxon>Hexapoda</taxon>
        <taxon>Insecta</taxon>
        <taxon>Pterygota</taxon>
        <taxon>Neoptera</taxon>
        <taxon>Endopterygota</taxon>
        <taxon>Diptera</taxon>
        <taxon>Nematocera</taxon>
        <taxon>Culicoidea</taxon>
        <taxon>Culicidae</taxon>
        <taxon>Anophelinae</taxon>
        <taxon>Anopheles</taxon>
    </lineage>
</organism>
<proteinExistence type="predicted"/>
<name>A0A182NXH4_9DIPT</name>
<reference evidence="1" key="2">
    <citation type="submission" date="2020-05" db="UniProtKB">
        <authorList>
            <consortium name="EnsemblMetazoa"/>
        </authorList>
    </citation>
    <scope>IDENTIFICATION</scope>
    <source>
        <strain evidence="1">WRAIR2</strain>
    </source>
</reference>
<dbReference type="AlphaFoldDB" id="A0A182NXH4"/>
<reference evidence="2" key="1">
    <citation type="submission" date="2013-03" db="EMBL/GenBank/DDBJ databases">
        <title>The Genome Sequence of Anopheles dirus WRAIR2.</title>
        <authorList>
            <consortium name="The Broad Institute Genomics Platform"/>
            <person name="Neafsey D.E."/>
            <person name="Walton C."/>
            <person name="Walker B."/>
            <person name="Young S.K."/>
            <person name="Zeng Q."/>
            <person name="Gargeya S."/>
            <person name="Fitzgerald M."/>
            <person name="Haas B."/>
            <person name="Abouelleil A."/>
            <person name="Allen A.W."/>
            <person name="Alvarado L."/>
            <person name="Arachchi H.M."/>
            <person name="Berlin A.M."/>
            <person name="Chapman S.B."/>
            <person name="Gainer-Dewar J."/>
            <person name="Goldberg J."/>
            <person name="Griggs A."/>
            <person name="Gujja S."/>
            <person name="Hansen M."/>
            <person name="Howarth C."/>
            <person name="Imamovic A."/>
            <person name="Ireland A."/>
            <person name="Larimer J."/>
            <person name="McCowan C."/>
            <person name="Murphy C."/>
            <person name="Pearson M."/>
            <person name="Poon T.W."/>
            <person name="Priest M."/>
            <person name="Roberts A."/>
            <person name="Saif S."/>
            <person name="Shea T."/>
            <person name="Sisk P."/>
            <person name="Sykes S."/>
            <person name="Wortman J."/>
            <person name="Nusbaum C."/>
            <person name="Birren B."/>
        </authorList>
    </citation>
    <scope>NUCLEOTIDE SEQUENCE [LARGE SCALE GENOMIC DNA]</scope>
    <source>
        <strain evidence="2">WRAIR2</strain>
    </source>
</reference>
<dbReference type="Proteomes" id="UP000075884">
    <property type="component" value="Unassembled WGS sequence"/>
</dbReference>
<dbReference type="EnsemblMetazoa" id="ADIR014551-RA">
    <property type="protein sequence ID" value="ADIR014551-PA"/>
    <property type="gene ID" value="ADIR014551"/>
</dbReference>
<evidence type="ECO:0000313" key="1">
    <source>
        <dbReference type="EnsemblMetazoa" id="ADIR014551-PA"/>
    </source>
</evidence>
<dbReference type="VEuPathDB" id="VectorBase:ADIR014551"/>
<keyword evidence="2" id="KW-1185">Reference proteome</keyword>
<accession>A0A182NXH4</accession>